<dbReference type="RefSeq" id="WP_121441970.1">
    <property type="nucleotide sequence ID" value="NZ_RCDA01000001.1"/>
</dbReference>
<dbReference type="SMART" id="SM01134">
    <property type="entry name" value="DeoRC"/>
    <property type="match status" value="1"/>
</dbReference>
<dbReference type="AlphaFoldDB" id="A0A498CAL2"/>
<dbReference type="SMART" id="SM00420">
    <property type="entry name" value="HTH_DEOR"/>
    <property type="match status" value="1"/>
</dbReference>
<dbReference type="InterPro" id="IPR036390">
    <property type="entry name" value="WH_DNA-bd_sf"/>
</dbReference>
<dbReference type="GO" id="GO:0003677">
    <property type="term" value="F:DNA binding"/>
    <property type="evidence" value="ECO:0007669"/>
    <property type="project" value="UniProtKB-KW"/>
</dbReference>
<dbReference type="PROSITE" id="PS51000">
    <property type="entry name" value="HTH_DEOR_2"/>
    <property type="match status" value="1"/>
</dbReference>
<dbReference type="InterPro" id="IPR018356">
    <property type="entry name" value="Tscrpt_reg_HTH_DeoR_CS"/>
</dbReference>
<dbReference type="Gene3D" id="1.10.10.10">
    <property type="entry name" value="Winged helix-like DNA-binding domain superfamily/Winged helix DNA-binding domain"/>
    <property type="match status" value="1"/>
</dbReference>
<sequence>MSAGLDDQRLTRKERWLMIENMLEARPVVLISELASQFSVSVETVRRDIDAMAEAGLLERTYGGAAALKTAREPALNQRATLLAEERERIARVAAGMVRDGQVLMLDACATCLPLAQRLVVERRKLKVVTNSFALASAMAYNTTFQVIMAGGFYNSTEGANYGSETTEFLRRFTADHCFSSCGAVTAEGPTEVDSDVAGVKRVMLERAHHVTLLADHDKFRRPRLERVASLSTLDTLITDQEPPPDIVRALADAGVRLRIAGA</sequence>
<dbReference type="Proteomes" id="UP000275461">
    <property type="component" value="Unassembled WGS sequence"/>
</dbReference>
<evidence type="ECO:0000313" key="6">
    <source>
        <dbReference type="Proteomes" id="UP000275461"/>
    </source>
</evidence>
<organism evidence="5 6">
    <name type="scientific">Alkalispirillum mobile</name>
    <dbReference type="NCBI Taxonomy" id="85925"/>
    <lineage>
        <taxon>Bacteria</taxon>
        <taxon>Pseudomonadati</taxon>
        <taxon>Pseudomonadota</taxon>
        <taxon>Gammaproteobacteria</taxon>
        <taxon>Chromatiales</taxon>
        <taxon>Ectothiorhodospiraceae</taxon>
        <taxon>Alkalispirillum</taxon>
    </lineage>
</organism>
<dbReference type="SUPFAM" id="SSF100950">
    <property type="entry name" value="NagB/RpiA/CoA transferase-like"/>
    <property type="match status" value="1"/>
</dbReference>
<name>A0A498CAL2_9GAMM</name>
<keyword evidence="2" id="KW-0238">DNA-binding</keyword>
<dbReference type="InterPro" id="IPR036388">
    <property type="entry name" value="WH-like_DNA-bd_sf"/>
</dbReference>
<dbReference type="InterPro" id="IPR037171">
    <property type="entry name" value="NagB/RpiA_transferase-like"/>
</dbReference>
<dbReference type="InterPro" id="IPR014036">
    <property type="entry name" value="DeoR-like_C"/>
</dbReference>
<evidence type="ECO:0000256" key="3">
    <source>
        <dbReference type="ARBA" id="ARBA00023163"/>
    </source>
</evidence>
<proteinExistence type="predicted"/>
<dbReference type="Pfam" id="PF00455">
    <property type="entry name" value="DeoRC"/>
    <property type="match status" value="1"/>
</dbReference>
<dbReference type="PROSITE" id="PS00894">
    <property type="entry name" value="HTH_DEOR_1"/>
    <property type="match status" value="1"/>
</dbReference>
<keyword evidence="6" id="KW-1185">Reference proteome</keyword>
<evidence type="ECO:0000256" key="2">
    <source>
        <dbReference type="ARBA" id="ARBA00023125"/>
    </source>
</evidence>
<protein>
    <submittedName>
        <fullName evidence="5">DeoR family transcriptional regulator</fullName>
    </submittedName>
</protein>
<comment type="caution">
    <text evidence="5">The sequence shown here is derived from an EMBL/GenBank/DDBJ whole genome shotgun (WGS) entry which is preliminary data.</text>
</comment>
<dbReference type="InterPro" id="IPR001034">
    <property type="entry name" value="DeoR_HTH"/>
</dbReference>
<dbReference type="PRINTS" id="PR00037">
    <property type="entry name" value="HTHLACR"/>
</dbReference>
<dbReference type="OrthoDB" id="9814815at2"/>
<dbReference type="SUPFAM" id="SSF46785">
    <property type="entry name" value="Winged helix' DNA-binding domain"/>
    <property type="match status" value="1"/>
</dbReference>
<gene>
    <name evidence="5" type="ORF">DFR31_1509</name>
</gene>
<feature type="domain" description="HTH deoR-type" evidence="4">
    <location>
        <begin position="12"/>
        <end position="67"/>
    </location>
</feature>
<keyword evidence="1" id="KW-0805">Transcription regulation</keyword>
<dbReference type="Pfam" id="PF08220">
    <property type="entry name" value="HTH_DeoR"/>
    <property type="match status" value="1"/>
</dbReference>
<evidence type="ECO:0000313" key="5">
    <source>
        <dbReference type="EMBL" id="RLK51566.1"/>
    </source>
</evidence>
<evidence type="ECO:0000259" key="4">
    <source>
        <dbReference type="PROSITE" id="PS51000"/>
    </source>
</evidence>
<dbReference type="GO" id="GO:0003700">
    <property type="term" value="F:DNA-binding transcription factor activity"/>
    <property type="evidence" value="ECO:0007669"/>
    <property type="project" value="InterPro"/>
</dbReference>
<dbReference type="InterPro" id="IPR050313">
    <property type="entry name" value="Carb_Metab_HTH_regulators"/>
</dbReference>
<reference evidence="5 6" key="1">
    <citation type="submission" date="2018-10" db="EMBL/GenBank/DDBJ databases">
        <title>Genomic Encyclopedia of Type Strains, Phase IV (KMG-IV): sequencing the most valuable type-strain genomes for metagenomic binning, comparative biology and taxonomic classification.</title>
        <authorList>
            <person name="Goeker M."/>
        </authorList>
    </citation>
    <scope>NUCLEOTIDE SEQUENCE [LARGE SCALE GENOMIC DNA]</scope>
    <source>
        <strain evidence="5 6">DSM 12769</strain>
    </source>
</reference>
<dbReference type="PANTHER" id="PTHR30363">
    <property type="entry name" value="HTH-TYPE TRANSCRIPTIONAL REGULATOR SRLR-RELATED"/>
    <property type="match status" value="1"/>
</dbReference>
<evidence type="ECO:0000256" key="1">
    <source>
        <dbReference type="ARBA" id="ARBA00023015"/>
    </source>
</evidence>
<dbReference type="PANTHER" id="PTHR30363:SF44">
    <property type="entry name" value="AGA OPERON TRANSCRIPTIONAL REPRESSOR-RELATED"/>
    <property type="match status" value="1"/>
</dbReference>
<dbReference type="EMBL" id="RCDA01000001">
    <property type="protein sequence ID" value="RLK51566.1"/>
    <property type="molecule type" value="Genomic_DNA"/>
</dbReference>
<keyword evidence="3" id="KW-0804">Transcription</keyword>
<accession>A0A498CAL2</accession>